<keyword evidence="3" id="KW-1185">Reference proteome</keyword>
<accession>A0ABQ9YN85</accession>
<comment type="caution">
    <text evidence="2">The sequence shown here is derived from an EMBL/GenBank/DDBJ whole genome shotgun (WGS) entry which is preliminary data.</text>
</comment>
<name>A0ABQ9YN85_9CRUS</name>
<proteinExistence type="predicted"/>
<organism evidence="2 3">
    <name type="scientific">Daphnia magna</name>
    <dbReference type="NCBI Taxonomy" id="35525"/>
    <lineage>
        <taxon>Eukaryota</taxon>
        <taxon>Metazoa</taxon>
        <taxon>Ecdysozoa</taxon>
        <taxon>Arthropoda</taxon>
        <taxon>Crustacea</taxon>
        <taxon>Branchiopoda</taxon>
        <taxon>Diplostraca</taxon>
        <taxon>Cladocera</taxon>
        <taxon>Anomopoda</taxon>
        <taxon>Daphniidae</taxon>
        <taxon>Daphnia</taxon>
    </lineage>
</organism>
<feature type="compositionally biased region" description="Basic and acidic residues" evidence="1">
    <location>
        <begin position="21"/>
        <end position="30"/>
    </location>
</feature>
<dbReference type="Proteomes" id="UP001234178">
    <property type="component" value="Unassembled WGS sequence"/>
</dbReference>
<protein>
    <submittedName>
        <fullName evidence="2">Uncharacterized protein</fullName>
    </submittedName>
</protein>
<evidence type="ECO:0000313" key="3">
    <source>
        <dbReference type="Proteomes" id="UP001234178"/>
    </source>
</evidence>
<gene>
    <name evidence="2" type="ORF">OUZ56_003931</name>
</gene>
<sequence length="251" mass="28184">MGASTGKALPFLPNRNSTKTRKNEKGQRKEDLMLRHSNTADRMALPKAARHRGSRQPFNQPCRGHFSKQKSTAMNIIQISLQLETVAITGIVICKLSCLDVALQKENQLSETEEIRSLPKFAYFLKRMNTTICGKTLCDEHGQQTNQDLRNARTLSSNAEMGWWSASIGWTTITSCIAIPDNTVTNVRYSFRGVEISKVIVDVAFLSCGDQYGNSKDVKKEKNLFQREQGQTTADLILAEFCSQLIYAEEN</sequence>
<evidence type="ECO:0000256" key="1">
    <source>
        <dbReference type="SAM" id="MobiDB-lite"/>
    </source>
</evidence>
<reference evidence="2 3" key="1">
    <citation type="journal article" date="2023" name="Nucleic Acids Res.">
        <title>The hologenome of Daphnia magna reveals possible DNA methylation and microbiome-mediated evolution of the host genome.</title>
        <authorList>
            <person name="Chaturvedi A."/>
            <person name="Li X."/>
            <person name="Dhandapani V."/>
            <person name="Marshall H."/>
            <person name="Kissane S."/>
            <person name="Cuenca-Cambronero M."/>
            <person name="Asole G."/>
            <person name="Calvet F."/>
            <person name="Ruiz-Romero M."/>
            <person name="Marangio P."/>
            <person name="Guigo R."/>
            <person name="Rago D."/>
            <person name="Mirbahai L."/>
            <person name="Eastwood N."/>
            <person name="Colbourne J.K."/>
            <person name="Zhou J."/>
            <person name="Mallon E."/>
            <person name="Orsini L."/>
        </authorList>
    </citation>
    <scope>NUCLEOTIDE SEQUENCE [LARGE SCALE GENOMIC DNA]</scope>
    <source>
        <strain evidence="2">LRV0_1</strain>
    </source>
</reference>
<feature type="region of interest" description="Disordered" evidence="1">
    <location>
        <begin position="1"/>
        <end position="30"/>
    </location>
</feature>
<evidence type="ECO:0000313" key="2">
    <source>
        <dbReference type="EMBL" id="KAK4002077.1"/>
    </source>
</evidence>
<dbReference type="EMBL" id="JAOYFB010000001">
    <property type="protein sequence ID" value="KAK4002077.1"/>
    <property type="molecule type" value="Genomic_DNA"/>
</dbReference>